<dbReference type="AlphaFoldDB" id="A0A409VLX6"/>
<feature type="compositionally biased region" description="Polar residues" evidence="1">
    <location>
        <begin position="17"/>
        <end position="29"/>
    </location>
</feature>
<comment type="caution">
    <text evidence="3">The sequence shown here is derived from an EMBL/GenBank/DDBJ whole genome shotgun (WGS) entry which is preliminary data.</text>
</comment>
<dbReference type="InterPro" id="IPR053206">
    <property type="entry name" value="Dimeric_xanthone_biosynth"/>
</dbReference>
<evidence type="ECO:0000259" key="2">
    <source>
        <dbReference type="Pfam" id="PF01814"/>
    </source>
</evidence>
<dbReference type="CDD" id="cd12108">
    <property type="entry name" value="Hr-like"/>
    <property type="match status" value="1"/>
</dbReference>
<gene>
    <name evidence="3" type="ORF">CVT25_005844</name>
</gene>
<accession>A0A409VLX6</accession>
<dbReference type="STRING" id="93625.A0A409VLX6"/>
<sequence>MSSESQSELSIPVPANEEQSAQPNPTPGSFASAREQRRWNNLSEKMSSFHEWFKQEFNTLYELADGSFTTRGLSLVRYLETAKAMNHHLTMHHTIEERYLFPILGKTMPQFAAKDNGAHIASHHGIHEGLDRLGALVKKWTSAPSEYSPDEMRACLDSFRDVLFHHLDEEARYHFLLGCDN</sequence>
<dbReference type="PANTHER" id="PTHR38048">
    <property type="entry name" value="EXPRESSED PROTEIN"/>
    <property type="match status" value="1"/>
</dbReference>
<protein>
    <recommendedName>
        <fullName evidence="2">Hemerythrin-like domain-containing protein</fullName>
    </recommendedName>
</protein>
<name>A0A409VLX6_PSICY</name>
<dbReference type="EMBL" id="NHYD01003975">
    <property type="protein sequence ID" value="PPQ67260.1"/>
    <property type="molecule type" value="Genomic_DNA"/>
</dbReference>
<dbReference type="Pfam" id="PF01814">
    <property type="entry name" value="Hemerythrin"/>
    <property type="match status" value="1"/>
</dbReference>
<reference evidence="3 4" key="1">
    <citation type="journal article" date="2018" name="Evol. Lett.">
        <title>Horizontal gene cluster transfer increased hallucinogenic mushroom diversity.</title>
        <authorList>
            <person name="Reynolds H.T."/>
            <person name="Vijayakumar V."/>
            <person name="Gluck-Thaler E."/>
            <person name="Korotkin H.B."/>
            <person name="Matheny P.B."/>
            <person name="Slot J.C."/>
        </authorList>
    </citation>
    <scope>NUCLEOTIDE SEQUENCE [LARGE SCALE GENOMIC DNA]</scope>
    <source>
        <strain evidence="3 4">2631</strain>
    </source>
</reference>
<evidence type="ECO:0000313" key="3">
    <source>
        <dbReference type="EMBL" id="PPQ67260.1"/>
    </source>
</evidence>
<dbReference type="Proteomes" id="UP000283269">
    <property type="component" value="Unassembled WGS sequence"/>
</dbReference>
<evidence type="ECO:0000313" key="4">
    <source>
        <dbReference type="Proteomes" id="UP000283269"/>
    </source>
</evidence>
<proteinExistence type="predicted"/>
<dbReference type="InterPro" id="IPR012312">
    <property type="entry name" value="Hemerythrin-like"/>
</dbReference>
<feature type="domain" description="Hemerythrin-like" evidence="2">
    <location>
        <begin position="44"/>
        <end position="171"/>
    </location>
</feature>
<dbReference type="OrthoDB" id="10044044at2759"/>
<organism evidence="3 4">
    <name type="scientific">Psilocybe cyanescens</name>
    <dbReference type="NCBI Taxonomy" id="93625"/>
    <lineage>
        <taxon>Eukaryota</taxon>
        <taxon>Fungi</taxon>
        <taxon>Dikarya</taxon>
        <taxon>Basidiomycota</taxon>
        <taxon>Agaricomycotina</taxon>
        <taxon>Agaricomycetes</taxon>
        <taxon>Agaricomycetidae</taxon>
        <taxon>Agaricales</taxon>
        <taxon>Agaricineae</taxon>
        <taxon>Strophariaceae</taxon>
        <taxon>Psilocybe</taxon>
    </lineage>
</organism>
<evidence type="ECO:0000256" key="1">
    <source>
        <dbReference type="SAM" id="MobiDB-lite"/>
    </source>
</evidence>
<feature type="region of interest" description="Disordered" evidence="1">
    <location>
        <begin position="1"/>
        <end position="35"/>
    </location>
</feature>
<dbReference type="Gene3D" id="1.20.120.520">
    <property type="entry name" value="nmb1532 protein domain like"/>
    <property type="match status" value="1"/>
</dbReference>
<dbReference type="InParanoid" id="A0A409VLX6"/>
<dbReference type="PANTHER" id="PTHR38048:SF1">
    <property type="entry name" value="HEMERYTHRIN-LIKE DOMAIN-CONTAINING PROTEIN"/>
    <property type="match status" value="1"/>
</dbReference>
<keyword evidence="4" id="KW-1185">Reference proteome</keyword>